<evidence type="ECO:0000256" key="4">
    <source>
        <dbReference type="SAM" id="Phobius"/>
    </source>
</evidence>
<proteinExistence type="predicted"/>
<dbReference type="Proteomes" id="UP000029640">
    <property type="component" value="Unassembled WGS sequence"/>
</dbReference>
<sequence length="424" mass="44646">MAARTLLSLWPLFFGLLLVGLASGVQGTLLGFRAEQEGFADGLTGLVMSAYFAGFLLGSVWAPRLIDRVGHIRTFAAVSAVASVTILVHASFVNPWAWAAMRLVTGLAFSTIFVVTESWLNEAATNESRGRILAAYMVILLGGTAGGQFLLTLADPSGFALFVLVSVLVSVAALPILMTVLRTPVIETSERVSLGHLWYRAKMGVIGLVLIQWCGSMVYGMGAVYAAKLGLSAEEVALFMGAILGGAMVMQWPLGQLSDHVDRRWVLGIASILAGVAAVYASAETSAGPRLYAVAFVFGGFCLSQYSLVVALIHDHLRPAEITPASGTIVLLSGIVSVAGPLTVSFVQANFGLKSFFLLMAGLLFLMAAISIWRVLTIPALPAEYKTTTTMQAPVAVVGSVLHPEDKEVVPEEAANAPSATSVA</sequence>
<dbReference type="PANTHER" id="PTHR23521">
    <property type="entry name" value="TRANSPORTER MFS SUPERFAMILY"/>
    <property type="match status" value="1"/>
</dbReference>
<dbReference type="RefSeq" id="WP_035514721.1">
    <property type="nucleotide sequence ID" value="NZ_KN234750.1"/>
</dbReference>
<feature type="transmembrane region" description="Helical" evidence="4">
    <location>
        <begin position="159"/>
        <end position="182"/>
    </location>
</feature>
<dbReference type="SUPFAM" id="SSF103473">
    <property type="entry name" value="MFS general substrate transporter"/>
    <property type="match status" value="1"/>
</dbReference>
<dbReference type="InterPro" id="IPR020846">
    <property type="entry name" value="MFS_dom"/>
</dbReference>
<feature type="transmembrane region" description="Helical" evidence="4">
    <location>
        <begin position="236"/>
        <end position="253"/>
    </location>
</feature>
<reference evidence="6 7" key="1">
    <citation type="journal article" date="2014" name="Genome Announc.">
        <title>Genome Sequence of Gammaproteobacterial Pseudohaliea rubra Type Strain DSM 19751, Isolated from Coastal Seawater of the Mediterranean Sea.</title>
        <authorList>
            <person name="Spring S."/>
            <person name="Fiebig A."/>
            <person name="Riedel T."/>
            <person name="Goker M."/>
            <person name="Klenk H.P."/>
        </authorList>
    </citation>
    <scope>NUCLEOTIDE SEQUENCE [LARGE SCALE GENOMIC DNA]</scope>
    <source>
        <strain evidence="6 7">DSM 19751</strain>
    </source>
</reference>
<feature type="transmembrane region" description="Helical" evidence="4">
    <location>
        <begin position="203"/>
        <end position="224"/>
    </location>
</feature>
<evidence type="ECO:0000313" key="6">
    <source>
        <dbReference type="EMBL" id="KGE03125.1"/>
    </source>
</evidence>
<dbReference type="Gene3D" id="1.20.1250.20">
    <property type="entry name" value="MFS general substrate transporter like domains"/>
    <property type="match status" value="2"/>
</dbReference>
<feature type="transmembrane region" description="Helical" evidence="4">
    <location>
        <begin position="43"/>
        <end position="62"/>
    </location>
</feature>
<feature type="transmembrane region" description="Helical" evidence="4">
    <location>
        <begin position="132"/>
        <end position="153"/>
    </location>
</feature>
<name>A0A095VP46_9GAMM</name>
<feature type="transmembrane region" description="Helical" evidence="4">
    <location>
        <begin position="74"/>
        <end position="93"/>
    </location>
</feature>
<dbReference type="PROSITE" id="PS50850">
    <property type="entry name" value="MFS"/>
    <property type="match status" value="1"/>
</dbReference>
<comment type="caution">
    <text evidence="6">The sequence shown here is derived from an EMBL/GenBank/DDBJ whole genome shotgun (WGS) entry which is preliminary data.</text>
</comment>
<evidence type="ECO:0000256" key="1">
    <source>
        <dbReference type="ARBA" id="ARBA00022692"/>
    </source>
</evidence>
<feature type="transmembrane region" description="Helical" evidence="4">
    <location>
        <begin position="325"/>
        <end position="344"/>
    </location>
</feature>
<evidence type="ECO:0000259" key="5">
    <source>
        <dbReference type="PROSITE" id="PS50850"/>
    </source>
</evidence>
<dbReference type="InterPro" id="IPR036259">
    <property type="entry name" value="MFS_trans_sf"/>
</dbReference>
<feature type="transmembrane region" description="Helical" evidence="4">
    <location>
        <begin position="265"/>
        <end position="283"/>
    </location>
</feature>
<gene>
    <name evidence="6" type="ORF">HRUBRA_02357</name>
</gene>
<dbReference type="PATRIC" id="fig|1265313.6.peg.2328"/>
<keyword evidence="3 4" id="KW-0472">Membrane</keyword>
<keyword evidence="1 4" id="KW-0812">Transmembrane</keyword>
<dbReference type="CDD" id="cd17477">
    <property type="entry name" value="MFS_YcaD_like"/>
    <property type="match status" value="1"/>
</dbReference>
<dbReference type="GO" id="GO:0022857">
    <property type="term" value="F:transmembrane transporter activity"/>
    <property type="evidence" value="ECO:0007669"/>
    <property type="project" value="InterPro"/>
</dbReference>
<feature type="transmembrane region" description="Helical" evidence="4">
    <location>
        <begin position="356"/>
        <end position="376"/>
    </location>
</feature>
<evidence type="ECO:0000313" key="7">
    <source>
        <dbReference type="Proteomes" id="UP000029640"/>
    </source>
</evidence>
<feature type="transmembrane region" description="Helical" evidence="4">
    <location>
        <begin position="99"/>
        <end position="120"/>
    </location>
</feature>
<feature type="domain" description="Major facilitator superfamily (MFS) profile" evidence="5">
    <location>
        <begin position="8"/>
        <end position="379"/>
    </location>
</feature>
<dbReference type="InterPro" id="IPR011701">
    <property type="entry name" value="MFS"/>
</dbReference>
<dbReference type="PANTHER" id="PTHR23521:SF3">
    <property type="entry name" value="MFS TRANSPORTER"/>
    <property type="match status" value="1"/>
</dbReference>
<dbReference type="Pfam" id="PF07690">
    <property type="entry name" value="MFS_1"/>
    <property type="match status" value="1"/>
</dbReference>
<dbReference type="GO" id="GO:0005886">
    <property type="term" value="C:plasma membrane"/>
    <property type="evidence" value="ECO:0007669"/>
    <property type="project" value="TreeGrafter"/>
</dbReference>
<feature type="transmembrane region" description="Helical" evidence="4">
    <location>
        <begin position="289"/>
        <end position="313"/>
    </location>
</feature>
<dbReference type="AlphaFoldDB" id="A0A095VP46"/>
<keyword evidence="2 4" id="KW-1133">Transmembrane helix</keyword>
<protein>
    <submittedName>
        <fullName evidence="6">Major facilitator superfamily</fullName>
    </submittedName>
</protein>
<dbReference type="eggNOG" id="COG2814">
    <property type="taxonomic scope" value="Bacteria"/>
</dbReference>
<organism evidence="6 7">
    <name type="scientific">Pseudohaliea rubra DSM 19751</name>
    <dbReference type="NCBI Taxonomy" id="1265313"/>
    <lineage>
        <taxon>Bacteria</taxon>
        <taxon>Pseudomonadati</taxon>
        <taxon>Pseudomonadota</taxon>
        <taxon>Gammaproteobacteria</taxon>
        <taxon>Cellvibrionales</taxon>
        <taxon>Halieaceae</taxon>
        <taxon>Pseudohaliea</taxon>
    </lineage>
</organism>
<dbReference type="InterPro" id="IPR047200">
    <property type="entry name" value="MFS_YcaD-like"/>
</dbReference>
<keyword evidence="7" id="KW-1185">Reference proteome</keyword>
<dbReference type="HOGENOM" id="CLU_035018_1_1_6"/>
<evidence type="ECO:0000256" key="2">
    <source>
        <dbReference type="ARBA" id="ARBA00022989"/>
    </source>
</evidence>
<dbReference type="OrthoDB" id="9810614at2"/>
<dbReference type="STRING" id="1265313.HRUBRA_02357"/>
<dbReference type="EMBL" id="AUVB01000070">
    <property type="protein sequence ID" value="KGE03125.1"/>
    <property type="molecule type" value="Genomic_DNA"/>
</dbReference>
<accession>A0A095VP46</accession>
<evidence type="ECO:0000256" key="3">
    <source>
        <dbReference type="ARBA" id="ARBA00023136"/>
    </source>
</evidence>